<name>A0A1H6FA64_9GAMM</name>
<dbReference type="InterPro" id="IPR016181">
    <property type="entry name" value="Acyl_CoA_acyltransferase"/>
</dbReference>
<dbReference type="PANTHER" id="PTHR43792">
    <property type="entry name" value="GNAT FAMILY, PUTATIVE (AFU_ORTHOLOGUE AFUA_3G00765)-RELATED-RELATED"/>
    <property type="match status" value="1"/>
</dbReference>
<dbReference type="RefSeq" id="WP_177428499.1">
    <property type="nucleotide sequence ID" value="NZ_FMSV02000512.1"/>
</dbReference>
<dbReference type="SUPFAM" id="SSF63825">
    <property type="entry name" value="YWTD domain"/>
    <property type="match status" value="1"/>
</dbReference>
<dbReference type="GO" id="GO:0016747">
    <property type="term" value="F:acyltransferase activity, transferring groups other than amino-acyl groups"/>
    <property type="evidence" value="ECO:0007669"/>
    <property type="project" value="InterPro"/>
</dbReference>
<sequence>MSSSLKIQGHSLRLRPSKAEDVEVLFRAYHNPNFLRLFATGRKPPQSLEQIRWALRKRAVIEPERLGSLEWMIIHHRYGPIGLVALHDYSESQAEYRIGLFKPCNRGLGIEATMLALDLAFNQLNLRQVYSLIYKNNLEAGEMLKRIDFLPQKQQPAQVCNKQGNPVIQHTAVLTLERFRNSHKLARYGQHLTGRNITATENHTPPVFYNRRSVRRQSQATAFACNYDPEFAALISRLGCTLALSTYQAGKLILLSAQGEKLIQLPRSFNQPMGLAVSEKYLAVAQQEKVTILSNASKPASEYPHQANTYDNLLLPRTTYHTGDLDIHHIAWGKAGLWAINTRLSCLSLIDGDYNFAPCWQPPFIRRLTPHDHCHLNGLAMQGGKPCYVTALGDTDTPEGWRKNILKGGVLVDVDSGETITRGLAMPHSPRLYDKKLYLLKSAHGSLLQIDTDTGKAHELARLPGFARGMARCGDYLFIGLSKLRGKYFNDLPIAKGKLFSGVMAFHLPSAKIVGSLHYLNGCEEIYDVQVLPGLSRFGILNAQGEGFRQDLSVPEVYFWRNN</sequence>
<proteinExistence type="predicted"/>
<dbReference type="EMBL" id="FMSV02000512">
    <property type="protein sequence ID" value="SEH06987.1"/>
    <property type="molecule type" value="Genomic_DNA"/>
</dbReference>
<dbReference type="Proteomes" id="UP000236724">
    <property type="component" value="Unassembled WGS sequence"/>
</dbReference>
<dbReference type="Pfam" id="PF16261">
    <property type="entry name" value="DUF4915"/>
    <property type="match status" value="1"/>
</dbReference>
<evidence type="ECO:0000259" key="1">
    <source>
        <dbReference type="Pfam" id="PF13302"/>
    </source>
</evidence>
<dbReference type="Pfam" id="PF13302">
    <property type="entry name" value="Acetyltransf_3"/>
    <property type="match status" value="1"/>
</dbReference>
<organism evidence="3 4">
    <name type="scientific">Candidatus Venteria ishoeyi</name>
    <dbReference type="NCBI Taxonomy" id="1899563"/>
    <lineage>
        <taxon>Bacteria</taxon>
        <taxon>Pseudomonadati</taxon>
        <taxon>Pseudomonadota</taxon>
        <taxon>Gammaproteobacteria</taxon>
        <taxon>Thiotrichales</taxon>
        <taxon>Thiotrichaceae</taxon>
        <taxon>Venteria</taxon>
    </lineage>
</organism>
<dbReference type="Gene3D" id="3.40.630.30">
    <property type="match status" value="1"/>
</dbReference>
<evidence type="ECO:0008006" key="5">
    <source>
        <dbReference type="Google" id="ProtNLM"/>
    </source>
</evidence>
<keyword evidence="4" id="KW-1185">Reference proteome</keyword>
<protein>
    <recommendedName>
        <fullName evidence="5">N-acetyltransferase domain-containing protein</fullName>
    </recommendedName>
</protein>
<reference evidence="3 4" key="1">
    <citation type="submission" date="2016-10" db="EMBL/GenBank/DDBJ databases">
        <authorList>
            <person name="de Groot N.N."/>
        </authorList>
    </citation>
    <scope>NUCLEOTIDE SEQUENCE [LARGE SCALE GENOMIC DNA]</scope>
    <source>
        <strain evidence="3">MBHS1</strain>
    </source>
</reference>
<dbReference type="InterPro" id="IPR051531">
    <property type="entry name" value="N-acetyltransferase"/>
</dbReference>
<dbReference type="AlphaFoldDB" id="A0A1H6FA64"/>
<dbReference type="InterPro" id="IPR000182">
    <property type="entry name" value="GNAT_dom"/>
</dbReference>
<dbReference type="SUPFAM" id="SSF55729">
    <property type="entry name" value="Acyl-CoA N-acyltransferases (Nat)"/>
    <property type="match status" value="1"/>
</dbReference>
<feature type="domain" description="Conserved hypothetical protein CHP03032" evidence="2">
    <location>
        <begin position="230"/>
        <end position="537"/>
    </location>
</feature>
<gene>
    <name evidence="3" type="ORF">MBHS_02853</name>
</gene>
<evidence type="ECO:0000313" key="4">
    <source>
        <dbReference type="Proteomes" id="UP000236724"/>
    </source>
</evidence>
<dbReference type="NCBIfam" id="TIGR03032">
    <property type="entry name" value="TIGR03032 family protein"/>
    <property type="match status" value="1"/>
</dbReference>
<evidence type="ECO:0000259" key="2">
    <source>
        <dbReference type="Pfam" id="PF16261"/>
    </source>
</evidence>
<feature type="domain" description="N-acetyltransferase" evidence="1">
    <location>
        <begin position="12"/>
        <end position="149"/>
    </location>
</feature>
<dbReference type="InterPro" id="IPR017481">
    <property type="entry name" value="CHP03032"/>
</dbReference>
<evidence type="ECO:0000313" key="3">
    <source>
        <dbReference type="EMBL" id="SEH06987.1"/>
    </source>
</evidence>
<accession>A0A1H6FA64</accession>